<dbReference type="Proteomes" id="UP000233417">
    <property type="component" value="Unassembled WGS sequence"/>
</dbReference>
<comment type="caution">
    <text evidence="1">The sequence shown here is derived from an EMBL/GenBank/DDBJ whole genome shotgun (WGS) entry which is preliminary data.</text>
</comment>
<organism evidence="1 2">
    <name type="scientific">Candidatus Dojkabacteria bacterium HGW-Dojkabacteria-1</name>
    <dbReference type="NCBI Taxonomy" id="2013761"/>
    <lineage>
        <taxon>Bacteria</taxon>
        <taxon>Candidatus Dojkabacteria</taxon>
    </lineage>
</organism>
<dbReference type="AlphaFoldDB" id="A0A2N2F3U2"/>
<evidence type="ECO:0000313" key="2">
    <source>
        <dbReference type="Proteomes" id="UP000233417"/>
    </source>
</evidence>
<gene>
    <name evidence="1" type="ORF">CVU76_02380</name>
</gene>
<reference evidence="1 2" key="1">
    <citation type="journal article" date="2017" name="ISME J.">
        <title>Potential for microbial H2 and metal transformations associated with novel bacteria and archaea in deep terrestrial subsurface sediments.</title>
        <authorList>
            <person name="Hernsdorf A.W."/>
            <person name="Amano Y."/>
            <person name="Miyakawa K."/>
            <person name="Ise K."/>
            <person name="Suzuki Y."/>
            <person name="Anantharaman K."/>
            <person name="Probst A."/>
            <person name="Burstein D."/>
            <person name="Thomas B.C."/>
            <person name="Banfield J.F."/>
        </authorList>
    </citation>
    <scope>NUCLEOTIDE SEQUENCE [LARGE SCALE GENOMIC DNA]</scope>
    <source>
        <strain evidence="1">HGW-Dojkabacteria-1</strain>
    </source>
</reference>
<proteinExistence type="predicted"/>
<dbReference type="EMBL" id="PHAO01000001">
    <property type="protein sequence ID" value="PKN02849.1"/>
    <property type="molecule type" value="Genomic_DNA"/>
</dbReference>
<sequence length="439" mass="49916">MEPNNSIEATEVNPNEVLRENILEMYSEGVTELEQSLNENKVERKRPRGCVVISLWEEDESYLTSSMFEKSFQDLLVQAKDSNIDLDFLLVCNNGGGASPRIGEEMYNRIDSLLKKHLKEESIRRIITRKPNTEDIDAATAWDIPVEIAEIDEREGESRAFLIRQQKDSSDLNKGKVRALRDVSNFLYAQIVKGYAPDFVYQMDAETILSFNDERGLLVKTPFRTMYDNLVRGKLTAVGTKDLFAIMEKESGKPLLTTPVGPTQLGYQIENKKKFITLPGGALMSKVANYVSGMRAITHYTPNVGVEDYMYTKVLRTDAERKNIDFNTVVRSLNTTRHLNRTPSDWVAAIKQMSNWRMHARAVDDILPGGEYIPYDFFTNAYLVIDQRVRDSKGGKVVEHLFQIPKDLAAVPKILNEIYSNKKANINDRYGGVTWTTSS</sequence>
<accession>A0A2N2F3U2</accession>
<protein>
    <submittedName>
        <fullName evidence="1">Uncharacterized protein</fullName>
    </submittedName>
</protein>
<name>A0A2N2F3U2_9BACT</name>
<evidence type="ECO:0000313" key="1">
    <source>
        <dbReference type="EMBL" id="PKN02849.1"/>
    </source>
</evidence>